<sequence>MARSIELQEIEVWDGNTASSNALRQAQIDVIAAYPITPSTPIVQNYGSFKDNGYVDGEFVLVESEHAAMSACVGAAAAGGRVSTATSSQGLALMVEVLYQASGMRLPIVLNLVNRALAAPLNIHGDHSDMYLSRDSGWISLCTCNPQEAYDFTLMAFKIAEHQKVRVPTIVNQDGFLCSHTVQNVRPLSDAVAYQFVGEYQTKHSLLDFDKPVSYGAQAEEEWHYEHKAQLHHAIMSASSVIEEVFNDFAKLTGRQYHLTKTFQLEDAEIAIFALGTTYESAIVAAKEMRKKGIKAGVATIHSLRPFPYERLGQDLKNLKALAILDKSSPAGAMGAMFNEVTSAVYQTQGTKHPVVSNYIYGLGERDMTIAHLCEIFEEINEDALKGTLTHPTQQFVGLHGPKMSFF</sequence>
<evidence type="ECO:0000313" key="5">
    <source>
        <dbReference type="EMBL" id="SMA53425.1"/>
    </source>
</evidence>
<reference evidence="5 6" key="1">
    <citation type="submission" date="2016-12" db="EMBL/GenBank/DDBJ databases">
        <authorList>
            <person name="Song W.-J."/>
            <person name="Kurnit D.M."/>
        </authorList>
    </citation>
    <scope>NUCLEOTIDE SEQUENCE [LARGE SCALE GENOMIC DNA]</scope>
    <source>
        <strain evidence="5">BCM-300</strain>
    </source>
</reference>
<feature type="domain" description="Pyruvate:ferredoxin oxidoreductase core" evidence="3">
    <location>
        <begin position="268"/>
        <end position="372"/>
    </location>
</feature>
<dbReference type="NCBIfam" id="NF007201">
    <property type="entry name" value="PRK09622.1"/>
    <property type="match status" value="1"/>
</dbReference>
<dbReference type="InterPro" id="IPR029061">
    <property type="entry name" value="THDP-binding"/>
</dbReference>
<accession>A0A024C8I5</accession>
<evidence type="ECO:0000259" key="3">
    <source>
        <dbReference type="Pfam" id="PF17147"/>
    </source>
</evidence>
<reference evidence="4 7" key="2">
    <citation type="submission" date="2018-10" db="EMBL/GenBank/DDBJ databases">
        <title>Genetic determinants and prediction of antibiotic resistance phenotypes in Helicobacter pylori.</title>
        <authorList>
            <person name="Wagner K."/>
        </authorList>
    </citation>
    <scope>NUCLEOTIDE SEQUENCE [LARGE SCALE GENOMIC DNA]</scope>
    <source>
        <strain evidence="4 7">ZH117</strain>
    </source>
</reference>
<dbReference type="RefSeq" id="WP_000124341.1">
    <property type="nucleotide sequence ID" value="NZ_CADGQO010000013.1"/>
</dbReference>
<dbReference type="Proteomes" id="UP000198366">
    <property type="component" value="Chromosome I"/>
</dbReference>
<evidence type="ECO:0000259" key="2">
    <source>
        <dbReference type="Pfam" id="PF01855"/>
    </source>
</evidence>
<dbReference type="FunFam" id="3.40.50.970:FF:000012">
    <property type="entry name" value="Pyruvate:ferredoxin (Flavodoxin) oxidoreductase"/>
    <property type="match status" value="1"/>
</dbReference>
<evidence type="ECO:0000313" key="7">
    <source>
        <dbReference type="Proteomes" id="UP000288704"/>
    </source>
</evidence>
<evidence type="ECO:0000313" key="6">
    <source>
        <dbReference type="Proteomes" id="UP000198366"/>
    </source>
</evidence>
<dbReference type="PANTHER" id="PTHR32154">
    <property type="entry name" value="PYRUVATE-FLAVODOXIN OXIDOREDUCTASE-RELATED"/>
    <property type="match status" value="1"/>
</dbReference>
<name>A0A024C8I5_HELPX</name>
<dbReference type="EC" id="1.2.7.1" evidence="5"/>
<feature type="domain" description="Pyruvate flavodoxin/ferredoxin oxidoreductase pyrimidine binding" evidence="2">
    <location>
        <begin position="22"/>
        <end position="246"/>
    </location>
</feature>
<dbReference type="Gene3D" id="3.40.50.970">
    <property type="match status" value="1"/>
</dbReference>
<keyword evidence="1 5" id="KW-0560">Oxidoreductase</keyword>
<dbReference type="Pfam" id="PF01855">
    <property type="entry name" value="POR_N"/>
    <property type="match status" value="1"/>
</dbReference>
<dbReference type="GO" id="GO:0006979">
    <property type="term" value="P:response to oxidative stress"/>
    <property type="evidence" value="ECO:0007669"/>
    <property type="project" value="TreeGrafter"/>
</dbReference>
<dbReference type="SUPFAM" id="SSF52922">
    <property type="entry name" value="TK C-terminal domain-like"/>
    <property type="match status" value="1"/>
</dbReference>
<protein>
    <submittedName>
        <fullName evidence="4">2-oxoacid:ferredoxin oxidoreductase subunit alpha</fullName>
    </submittedName>
    <submittedName>
        <fullName evidence="5">Pyruvate flavodoxin oxidoreductase subunit alpha</fullName>
        <ecNumber evidence="5">1.2.7.1</ecNumber>
    </submittedName>
</protein>
<dbReference type="Gene3D" id="3.40.50.920">
    <property type="match status" value="1"/>
</dbReference>
<keyword evidence="5" id="KW-0670">Pyruvate</keyword>
<dbReference type="InterPro" id="IPR002880">
    <property type="entry name" value="Pyrv_Fd/Flavodoxin_OxRdtase_N"/>
</dbReference>
<dbReference type="AlphaFoldDB" id="A0A024C8I5"/>
<dbReference type="PANTHER" id="PTHR32154:SF0">
    <property type="entry name" value="PYRUVATE-FLAVODOXIN OXIDOREDUCTASE-RELATED"/>
    <property type="match status" value="1"/>
</dbReference>
<dbReference type="eggNOG" id="COG0674">
    <property type="taxonomic scope" value="Bacteria"/>
</dbReference>
<dbReference type="GO" id="GO:0019164">
    <property type="term" value="F:pyruvate synthase activity"/>
    <property type="evidence" value="ECO:0007669"/>
    <property type="project" value="UniProtKB-EC"/>
</dbReference>
<dbReference type="EMBL" id="RJIC01000010">
    <property type="protein sequence ID" value="RVZ62720.1"/>
    <property type="molecule type" value="Genomic_DNA"/>
</dbReference>
<evidence type="ECO:0000256" key="1">
    <source>
        <dbReference type="ARBA" id="ARBA00023002"/>
    </source>
</evidence>
<dbReference type="CDD" id="cd07034">
    <property type="entry name" value="TPP_PYR_PFOR_IOR-alpha_like"/>
    <property type="match status" value="1"/>
</dbReference>
<dbReference type="Pfam" id="PF17147">
    <property type="entry name" value="PFOR_II"/>
    <property type="match status" value="1"/>
</dbReference>
<evidence type="ECO:0000313" key="4">
    <source>
        <dbReference type="EMBL" id="RVZ62720.1"/>
    </source>
</evidence>
<dbReference type="FunFam" id="3.40.50.920:FF:000010">
    <property type="entry name" value="Pyruvate ferredoxin oxidoreductase, alpha subunit"/>
    <property type="match status" value="1"/>
</dbReference>
<dbReference type="EMBL" id="LT837687">
    <property type="protein sequence ID" value="SMA53425.1"/>
    <property type="molecule type" value="Genomic_DNA"/>
</dbReference>
<organism evidence="5 6">
    <name type="scientific">Helicobacter pylori</name>
    <name type="common">Campylobacter pylori</name>
    <dbReference type="NCBI Taxonomy" id="210"/>
    <lineage>
        <taxon>Bacteria</taxon>
        <taxon>Pseudomonadati</taxon>
        <taxon>Campylobacterota</taxon>
        <taxon>Epsilonproteobacteria</taxon>
        <taxon>Campylobacterales</taxon>
        <taxon>Helicobacteraceae</taxon>
        <taxon>Helicobacter</taxon>
    </lineage>
</organism>
<dbReference type="SUPFAM" id="SSF52518">
    <property type="entry name" value="Thiamin diphosphate-binding fold (THDP-binding)"/>
    <property type="match status" value="1"/>
</dbReference>
<dbReference type="Proteomes" id="UP000288704">
    <property type="component" value="Unassembled WGS sequence"/>
</dbReference>
<dbReference type="InterPro" id="IPR033412">
    <property type="entry name" value="PFOR_II"/>
</dbReference>
<proteinExistence type="predicted"/>
<gene>
    <name evidence="5" type="primary">porA</name>
    <name evidence="5" type="ORF">BCM300_01459</name>
    <name evidence="4" type="ORF">EC574_06525</name>
</gene>
<dbReference type="InterPro" id="IPR009014">
    <property type="entry name" value="Transketo_C/PFOR_II"/>
</dbReference>
<dbReference type="InterPro" id="IPR050722">
    <property type="entry name" value="Pyruvate:ferred/Flavod_OxRd"/>
</dbReference>